<dbReference type="EMBL" id="CP136920">
    <property type="protein sequence ID" value="WOO42444.1"/>
    <property type="molecule type" value="Genomic_DNA"/>
</dbReference>
<keyword evidence="2 3" id="KW-0808">Transferase</keyword>
<evidence type="ECO:0000313" key="4">
    <source>
        <dbReference type="Proteomes" id="UP001304300"/>
    </source>
</evidence>
<dbReference type="Pfam" id="PF01075">
    <property type="entry name" value="Glyco_transf_9"/>
    <property type="match status" value="1"/>
</dbReference>
<dbReference type="InterPro" id="IPR051199">
    <property type="entry name" value="LPS_LOS_Heptosyltrfase"/>
</dbReference>
<dbReference type="InterPro" id="IPR002201">
    <property type="entry name" value="Glyco_trans_9"/>
</dbReference>
<dbReference type="CDD" id="cd03789">
    <property type="entry name" value="GT9_LPS_heptosyltransferase"/>
    <property type="match status" value="1"/>
</dbReference>
<evidence type="ECO:0000256" key="2">
    <source>
        <dbReference type="ARBA" id="ARBA00022679"/>
    </source>
</evidence>
<dbReference type="Proteomes" id="UP001304300">
    <property type="component" value="Chromosome"/>
</dbReference>
<proteinExistence type="predicted"/>
<dbReference type="SUPFAM" id="SSF53756">
    <property type="entry name" value="UDP-Glycosyltransferase/glycogen phosphorylase"/>
    <property type="match status" value="1"/>
</dbReference>
<dbReference type="GO" id="GO:0009244">
    <property type="term" value="P:lipopolysaccharide core region biosynthetic process"/>
    <property type="evidence" value="ECO:0007669"/>
    <property type="project" value="TreeGrafter"/>
</dbReference>
<dbReference type="PANTHER" id="PTHR30160">
    <property type="entry name" value="TETRAACYLDISACCHARIDE 4'-KINASE-RELATED"/>
    <property type="match status" value="1"/>
</dbReference>
<name>A0AAQ3LDI9_9BACT</name>
<dbReference type="GO" id="GO:0008713">
    <property type="term" value="F:ADP-heptose-lipopolysaccharide heptosyltransferase activity"/>
    <property type="evidence" value="ECO:0007669"/>
    <property type="project" value="TreeGrafter"/>
</dbReference>
<dbReference type="AlphaFoldDB" id="A0AAQ3LDI9"/>
<dbReference type="Gene3D" id="3.40.50.2000">
    <property type="entry name" value="Glycogen Phosphorylase B"/>
    <property type="match status" value="2"/>
</dbReference>
<dbReference type="EC" id="2.4.-.-" evidence="3"/>
<protein>
    <submittedName>
        <fullName evidence="3">Glycosyltransferase family 9 protein</fullName>
        <ecNumber evidence="3">2.4.-.-</ecNumber>
    </submittedName>
</protein>
<evidence type="ECO:0000313" key="3">
    <source>
        <dbReference type="EMBL" id="WOO42444.1"/>
    </source>
</evidence>
<organism evidence="3 4">
    <name type="scientific">Rubellicoccus peritrichatus</name>
    <dbReference type="NCBI Taxonomy" id="3080537"/>
    <lineage>
        <taxon>Bacteria</taxon>
        <taxon>Pseudomonadati</taxon>
        <taxon>Verrucomicrobiota</taxon>
        <taxon>Opitutia</taxon>
        <taxon>Puniceicoccales</taxon>
        <taxon>Cerasicoccaceae</taxon>
        <taxon>Rubellicoccus</taxon>
    </lineage>
</organism>
<keyword evidence="4" id="KW-1185">Reference proteome</keyword>
<gene>
    <name evidence="3" type="ORF">RZN69_05030</name>
</gene>
<reference evidence="3 4" key="1">
    <citation type="submission" date="2023-10" db="EMBL/GenBank/DDBJ databases">
        <title>Rubellicoccus peritrichatus gen. nov., sp. nov., isolated from an algae of coral reef tank.</title>
        <authorList>
            <person name="Luo J."/>
        </authorList>
    </citation>
    <scope>NUCLEOTIDE SEQUENCE [LARGE SCALE GENOMIC DNA]</scope>
    <source>
        <strain evidence="3 4">CR14</strain>
    </source>
</reference>
<evidence type="ECO:0000256" key="1">
    <source>
        <dbReference type="ARBA" id="ARBA00022676"/>
    </source>
</evidence>
<dbReference type="RefSeq" id="WP_317834965.1">
    <property type="nucleotide sequence ID" value="NZ_CP136920.1"/>
</dbReference>
<accession>A0AAQ3LDI9</accession>
<dbReference type="GO" id="GO:0005829">
    <property type="term" value="C:cytosol"/>
    <property type="evidence" value="ECO:0007669"/>
    <property type="project" value="TreeGrafter"/>
</dbReference>
<sequence>MKILLIELWGLGDGVLMTGALKTALEADHDVTVLCQPTTCKLLSSSFPQVTWIEFVMPWTPHKRKYHLWIWPWRALIQLIVKLRRERFEMVLSARPDPREHFLMFLVGSKQRISLSHFLGKPFLSESLEEHNPPMRRSEAWNGIMTKAGFKQVHQPWLDSSLKKAFSPKLSALSRPFVVLHTGAGHPIRRWQDAYWMELLDSLKDEFNFSLILIPQPGDKESKLSLKADTVLENLDLDELVAVLAKADALFCHDSGPMHIAEALGTQVFSIFGAGSDARFGPWRQESKHTRLNNCPHHPCKDRCHFKEPICLTELKPDAVFREAKPWLENILQSTDQEMTNP</sequence>
<keyword evidence="1 3" id="KW-0328">Glycosyltransferase</keyword>
<dbReference type="KEGG" id="puo:RZN69_05030"/>